<keyword evidence="3" id="KW-1185">Reference proteome</keyword>
<dbReference type="InterPro" id="IPR013096">
    <property type="entry name" value="Cupin_2"/>
</dbReference>
<feature type="domain" description="Cupin type-2" evidence="1">
    <location>
        <begin position="43"/>
        <end position="101"/>
    </location>
</feature>
<dbReference type="Gene3D" id="2.60.120.10">
    <property type="entry name" value="Jelly Rolls"/>
    <property type="match status" value="1"/>
</dbReference>
<evidence type="ECO:0000313" key="3">
    <source>
        <dbReference type="Proteomes" id="UP000772591"/>
    </source>
</evidence>
<name>A0ABS3AQ22_9PSED</name>
<dbReference type="InterPro" id="IPR011051">
    <property type="entry name" value="RmlC_Cupin_sf"/>
</dbReference>
<dbReference type="InterPro" id="IPR014710">
    <property type="entry name" value="RmlC-like_jellyroll"/>
</dbReference>
<reference evidence="2 3" key="1">
    <citation type="journal article" date="2021" name="Int. J. Syst. Evol. Microbiol.">
        <title>Pseudomonas piscium sp. nov., Pseudomonas pisciculturae sp. nov., Pseudomonas mucoides sp. nov. and Pseudomonas neuropathica sp. nov. isolated from rainbow trout.</title>
        <authorList>
            <person name="Duman M."/>
            <person name="Mulet M."/>
            <person name="Altun S."/>
            <person name="Saticioglu I.B."/>
            <person name="Gomila M."/>
            <person name="Lalucat J."/>
            <person name="Garcia-Valdes E."/>
        </authorList>
    </citation>
    <scope>NUCLEOTIDE SEQUENCE [LARGE SCALE GENOMIC DNA]</scope>
    <source>
        <strain evidence="2 3">LMG 28632</strain>
    </source>
</reference>
<organism evidence="2 3">
    <name type="scientific">Pseudomonas gregormendelii</name>
    <dbReference type="NCBI Taxonomy" id="1628277"/>
    <lineage>
        <taxon>Bacteria</taxon>
        <taxon>Pseudomonadati</taxon>
        <taxon>Pseudomonadota</taxon>
        <taxon>Gammaproteobacteria</taxon>
        <taxon>Pseudomonadales</taxon>
        <taxon>Pseudomonadaceae</taxon>
        <taxon>Pseudomonas</taxon>
    </lineage>
</organism>
<gene>
    <name evidence="2" type="ORF">IMW75_26360</name>
</gene>
<dbReference type="RefSeq" id="WP_205894263.1">
    <property type="nucleotide sequence ID" value="NZ_JADEVO010000075.1"/>
</dbReference>
<evidence type="ECO:0000259" key="1">
    <source>
        <dbReference type="Pfam" id="PF07883"/>
    </source>
</evidence>
<protein>
    <recommendedName>
        <fullName evidence="1">Cupin type-2 domain-containing protein</fullName>
    </recommendedName>
</protein>
<dbReference type="EMBL" id="JADEVO010000075">
    <property type="protein sequence ID" value="MBN3968774.1"/>
    <property type="molecule type" value="Genomic_DNA"/>
</dbReference>
<comment type="caution">
    <text evidence="2">The sequence shown here is derived from an EMBL/GenBank/DDBJ whole genome shotgun (WGS) entry which is preliminary data.</text>
</comment>
<sequence length="179" mass="19990">MNVENSEAILLIPGGYLVWIDVDEASVGGSGTAMRFDLPLHAHNLPLMHSHETKLVVALRGELDIRIGRQRIALLHEGDAIQLEPGIAHRIHQIGSTPSMVGAVLWPGAVERAFREIAALAERGTYQRGEMIRIFSRYGVIWADQPLTDSRQTVAVRPFFDFLSEMPSPLSHALEHRWK</sequence>
<accession>A0ABS3AQ22</accession>
<proteinExistence type="predicted"/>
<dbReference type="Pfam" id="PF07883">
    <property type="entry name" value="Cupin_2"/>
    <property type="match status" value="1"/>
</dbReference>
<evidence type="ECO:0000313" key="2">
    <source>
        <dbReference type="EMBL" id="MBN3968774.1"/>
    </source>
</evidence>
<dbReference type="Proteomes" id="UP000772591">
    <property type="component" value="Unassembled WGS sequence"/>
</dbReference>
<dbReference type="SUPFAM" id="SSF51182">
    <property type="entry name" value="RmlC-like cupins"/>
    <property type="match status" value="1"/>
</dbReference>